<dbReference type="EnsemblMetazoa" id="ASIC010190-RA">
    <property type="protein sequence ID" value="ASIC010190-PA"/>
    <property type="gene ID" value="ASIC010190"/>
</dbReference>
<evidence type="ECO:0000313" key="4">
    <source>
        <dbReference type="Proteomes" id="UP000030765"/>
    </source>
</evidence>
<evidence type="ECO:0000256" key="1">
    <source>
        <dbReference type="SAM" id="MobiDB-lite"/>
    </source>
</evidence>
<evidence type="ECO:0000313" key="2">
    <source>
        <dbReference type="EMBL" id="KFB42485.1"/>
    </source>
</evidence>
<keyword evidence="4" id="KW-1185">Reference proteome</keyword>
<protein>
    <submittedName>
        <fullName evidence="2 3">Uncharacterized protein</fullName>
    </submittedName>
</protein>
<sequence length="136" mass="14209">MVITTTPVVITSEVHRVATGAQATPAGVVVQGHTGGMAVYPSMPTTYPAMPAPYPAHQPYPAQPYPVVQQYPAQSGVPVPPHNAQFPPLPAMMQHAIPCPPSNATAPVINPPSYDQAMSNSYAPQAPCNPDFKGGQ</sequence>
<proteinExistence type="predicted"/>
<organism evidence="3 4">
    <name type="scientific">Anopheles sinensis</name>
    <name type="common">Mosquito</name>
    <dbReference type="NCBI Taxonomy" id="74873"/>
    <lineage>
        <taxon>Eukaryota</taxon>
        <taxon>Metazoa</taxon>
        <taxon>Ecdysozoa</taxon>
        <taxon>Arthropoda</taxon>
        <taxon>Hexapoda</taxon>
        <taxon>Insecta</taxon>
        <taxon>Pterygota</taxon>
        <taxon>Neoptera</taxon>
        <taxon>Endopterygota</taxon>
        <taxon>Diptera</taxon>
        <taxon>Nematocera</taxon>
        <taxon>Culicoidea</taxon>
        <taxon>Culicidae</taxon>
        <taxon>Anophelinae</taxon>
        <taxon>Anopheles</taxon>
    </lineage>
</organism>
<dbReference type="EMBL" id="ATLV01017810">
    <property type="status" value="NOT_ANNOTATED_CDS"/>
    <property type="molecule type" value="Genomic_DNA"/>
</dbReference>
<dbReference type="STRING" id="74873.A0A084VWZ1"/>
<feature type="region of interest" description="Disordered" evidence="1">
    <location>
        <begin position="103"/>
        <end position="136"/>
    </location>
</feature>
<dbReference type="AlphaFoldDB" id="A0A084VWZ1"/>
<accession>A0A084VWZ1</accession>
<dbReference type="OMA" id="YCCTTRR"/>
<dbReference type="OrthoDB" id="7744205at2759"/>
<reference evidence="3" key="2">
    <citation type="submission" date="2020-05" db="UniProtKB">
        <authorList>
            <consortium name="EnsemblMetazoa"/>
        </authorList>
    </citation>
    <scope>IDENTIFICATION</scope>
</reference>
<dbReference type="Proteomes" id="UP000030765">
    <property type="component" value="Unassembled WGS sequence"/>
</dbReference>
<name>A0A084VWZ1_ANOSI</name>
<gene>
    <name evidence="2" type="ORF">ZHAS_00010190</name>
</gene>
<dbReference type="VEuPathDB" id="VectorBase:ASIS022659"/>
<evidence type="ECO:0000313" key="3">
    <source>
        <dbReference type="EnsemblMetazoa" id="ASIC010190-PA"/>
    </source>
</evidence>
<dbReference type="VEuPathDB" id="VectorBase:ASIC010190"/>
<reference evidence="2 4" key="1">
    <citation type="journal article" date="2014" name="BMC Genomics">
        <title>Genome sequence of Anopheles sinensis provides insight into genetics basis of mosquito competence for malaria parasites.</title>
        <authorList>
            <person name="Zhou D."/>
            <person name="Zhang D."/>
            <person name="Ding G."/>
            <person name="Shi L."/>
            <person name="Hou Q."/>
            <person name="Ye Y."/>
            <person name="Xu Y."/>
            <person name="Zhou H."/>
            <person name="Xiong C."/>
            <person name="Li S."/>
            <person name="Yu J."/>
            <person name="Hong S."/>
            <person name="Yu X."/>
            <person name="Zou P."/>
            <person name="Chen C."/>
            <person name="Chang X."/>
            <person name="Wang W."/>
            <person name="Lv Y."/>
            <person name="Sun Y."/>
            <person name="Ma L."/>
            <person name="Shen B."/>
            <person name="Zhu C."/>
        </authorList>
    </citation>
    <scope>NUCLEOTIDE SEQUENCE [LARGE SCALE GENOMIC DNA]</scope>
</reference>
<dbReference type="EMBL" id="KE525192">
    <property type="protein sequence ID" value="KFB42485.1"/>
    <property type="molecule type" value="Genomic_DNA"/>
</dbReference>